<dbReference type="Gene3D" id="3.40.50.280">
    <property type="entry name" value="Cobalamin-binding domain"/>
    <property type="match status" value="1"/>
</dbReference>
<dbReference type="SUPFAM" id="SSF52242">
    <property type="entry name" value="Cobalamin (vitamin B12)-binding domain"/>
    <property type="match status" value="1"/>
</dbReference>
<dbReference type="EMBL" id="FNEB01000012">
    <property type="protein sequence ID" value="SDJ29540.1"/>
    <property type="molecule type" value="Genomic_DNA"/>
</dbReference>
<dbReference type="AlphaFoldDB" id="A0A1G8SLP9"/>
<dbReference type="GO" id="GO:0031419">
    <property type="term" value="F:cobalamin binding"/>
    <property type="evidence" value="ECO:0007669"/>
    <property type="project" value="InterPro"/>
</dbReference>
<dbReference type="STRING" id="490829.SAMN05421850_11226"/>
<evidence type="ECO:0000313" key="2">
    <source>
        <dbReference type="Proteomes" id="UP000199340"/>
    </source>
</evidence>
<organism evidence="1 2">
    <name type="scientific">Lutimaribacter saemankumensis</name>
    <dbReference type="NCBI Taxonomy" id="490829"/>
    <lineage>
        <taxon>Bacteria</taxon>
        <taxon>Pseudomonadati</taxon>
        <taxon>Pseudomonadota</taxon>
        <taxon>Alphaproteobacteria</taxon>
        <taxon>Rhodobacterales</taxon>
        <taxon>Roseobacteraceae</taxon>
        <taxon>Lutimaribacter</taxon>
    </lineage>
</organism>
<proteinExistence type="predicted"/>
<sequence length="260" mass="28503">MTSDVSPKKFQRAVSRHVDALARSVLTSLRTYPSPDLRAKLSLAASDLASLSISSGIFDAEAIMEDLKGRKFSNADIMDYCIPEAALLVGQGWIEDQVSFWQVSLSGARLYNLVKRISAEWVPSPRSDQRFAVLLVVCREQTHILGPVLLADQLRRANCSVTLVTAETGAELSSRINQGFYDIVVFSCSSLEVLETATHLVKHIRQEACVVPPLVLGGPVIDHAENIRETTGVDLVTRDIKKALSLCNRAVTPMELKVAE</sequence>
<dbReference type="GO" id="GO:0046872">
    <property type="term" value="F:metal ion binding"/>
    <property type="evidence" value="ECO:0007669"/>
    <property type="project" value="InterPro"/>
</dbReference>
<accession>A0A1G8SLP9</accession>
<name>A0A1G8SLP9_9RHOB</name>
<gene>
    <name evidence="1" type="ORF">SAMN05421850_11226</name>
</gene>
<reference evidence="1 2" key="1">
    <citation type="submission" date="2016-10" db="EMBL/GenBank/DDBJ databases">
        <authorList>
            <person name="de Groot N.N."/>
        </authorList>
    </citation>
    <scope>NUCLEOTIDE SEQUENCE [LARGE SCALE GENOMIC DNA]</scope>
    <source>
        <strain evidence="1 2">DSM 28010</strain>
    </source>
</reference>
<evidence type="ECO:0000313" key="1">
    <source>
        <dbReference type="EMBL" id="SDJ29540.1"/>
    </source>
</evidence>
<keyword evidence="2" id="KW-1185">Reference proteome</keyword>
<protein>
    <submittedName>
        <fullName evidence="1">B12 binding domain-containing protein</fullName>
    </submittedName>
</protein>
<dbReference type="InterPro" id="IPR036724">
    <property type="entry name" value="Cobalamin-bd_sf"/>
</dbReference>
<dbReference type="Proteomes" id="UP000199340">
    <property type="component" value="Unassembled WGS sequence"/>
</dbReference>
<dbReference type="RefSeq" id="WP_175491520.1">
    <property type="nucleotide sequence ID" value="NZ_FNEB01000012.1"/>
</dbReference>